<gene>
    <name evidence="7" type="ordered locus">Dvul_3060</name>
</gene>
<feature type="transmembrane region" description="Helical" evidence="6">
    <location>
        <begin position="433"/>
        <end position="452"/>
    </location>
</feature>
<dbReference type="InterPro" id="IPR050833">
    <property type="entry name" value="Poly_Biosynth_Transport"/>
</dbReference>
<sequence length="489" mass="52456">MGTSGYFARNSVIRIVSFAVGVGFALFVTPVVVGTLGKTNYGVWVLVSSVACYFLLLEGGVMQAVSRHAAAALARDDRHEVDRVCTAGFALHALSCGLALCVTGGLALFAGVFASDQLPVERLRQCLVIYSVCLSLFFLFRTHTGLLMAEMRWTLIAVLAMLRSAFTSLAVLLMITPENGLWLLAAVNGGGFLLEGAACLLFARRSGRGRVRVALFDAALARELLGYGWAFTVTQLGESMRYRSQNYIIALFSGVREVAVFSIAMQFIGYFLSLMQSAFGIMVPYFSRMQARGDRDDTAGSLLFALRLSYVTASFIGLCLIFYGQEFIVLWLGPGFAEAHDALVPLTIGAVFSLGMLPADGYLLGTARHRMLARCAMAEGVSIVLLSLALAGPFGMEGVAWAYCGVALVFRAGVVPWFVFTQAGLPLLAYARLLAEVAVTHVAPQVLLYLIMRGTLGTGYLQLALLAGMQGVLAVGIQSSLLRFTRGAA</sequence>
<dbReference type="RefSeq" id="WP_011787333.1">
    <property type="nucleotide sequence ID" value="NC_008741.1"/>
</dbReference>
<feature type="transmembrane region" description="Helical" evidence="6">
    <location>
        <begin position="400"/>
        <end position="421"/>
    </location>
</feature>
<accession>A0A0H3ACM9</accession>
<protein>
    <submittedName>
        <fullName evidence="7">Polysaccharide biosynthesis protein</fullName>
    </submittedName>
</protein>
<feature type="transmembrane region" description="Helical" evidence="6">
    <location>
        <begin position="458"/>
        <end position="477"/>
    </location>
</feature>
<feature type="transmembrane region" description="Helical" evidence="6">
    <location>
        <begin position="299"/>
        <end position="323"/>
    </location>
</feature>
<dbReference type="KEGG" id="dvl:Dvul_3060"/>
<reference evidence="8" key="1">
    <citation type="journal article" date="2009" name="Environ. Microbiol.">
        <title>Contribution of mobile genetic elements to Desulfovibrio vulgaris genome plasticity.</title>
        <authorList>
            <person name="Walker C.B."/>
            <person name="Stolyar S."/>
            <person name="Chivian D."/>
            <person name="Pinel N."/>
            <person name="Gabster J.A."/>
            <person name="Dehal P.S."/>
            <person name="He Z."/>
            <person name="Yang Z.K."/>
            <person name="Yen H.C."/>
            <person name="Zhou J."/>
            <person name="Wall J.D."/>
            <person name="Hazen T.C."/>
            <person name="Arkin A.P."/>
            <person name="Stahl D.A."/>
        </authorList>
    </citation>
    <scope>NUCLEOTIDE SEQUENCE [LARGE SCALE GENOMIC DNA]</scope>
    <source>
        <strain evidence="8">DP4</strain>
        <plasmid evidence="8">Plasmid pDVUL01</plasmid>
    </source>
</reference>
<evidence type="ECO:0000256" key="3">
    <source>
        <dbReference type="ARBA" id="ARBA00022692"/>
    </source>
</evidence>
<feature type="transmembrane region" description="Helical" evidence="6">
    <location>
        <begin position="153"/>
        <end position="175"/>
    </location>
</feature>
<evidence type="ECO:0000256" key="6">
    <source>
        <dbReference type="SAM" id="Phobius"/>
    </source>
</evidence>
<feature type="transmembrane region" description="Helical" evidence="6">
    <location>
        <begin position="270"/>
        <end position="287"/>
    </location>
</feature>
<comment type="subcellular location">
    <subcellularLocation>
        <location evidence="1">Cell membrane</location>
        <topology evidence="1">Multi-pass membrane protein</topology>
    </subcellularLocation>
</comment>
<dbReference type="Proteomes" id="UP000009173">
    <property type="component" value="Plasmid pDVUL01"/>
</dbReference>
<feature type="transmembrane region" description="Helical" evidence="6">
    <location>
        <begin position="41"/>
        <end position="65"/>
    </location>
</feature>
<dbReference type="GO" id="GO:0005886">
    <property type="term" value="C:plasma membrane"/>
    <property type="evidence" value="ECO:0007669"/>
    <property type="project" value="UniProtKB-SubCell"/>
</dbReference>
<keyword evidence="7" id="KW-0614">Plasmid</keyword>
<geneLocation type="plasmid" evidence="7 8">
    <name>pDVUL01</name>
</geneLocation>
<proteinExistence type="predicted"/>
<keyword evidence="2" id="KW-1003">Cell membrane</keyword>
<keyword evidence="5 6" id="KW-0472">Membrane</keyword>
<evidence type="ECO:0000256" key="4">
    <source>
        <dbReference type="ARBA" id="ARBA00022989"/>
    </source>
</evidence>
<dbReference type="Pfam" id="PF13440">
    <property type="entry name" value="Polysacc_synt_3"/>
    <property type="match status" value="1"/>
</dbReference>
<dbReference type="PANTHER" id="PTHR30250:SF26">
    <property type="entry name" value="PSMA PROTEIN"/>
    <property type="match status" value="1"/>
</dbReference>
<organism evidence="7 8">
    <name type="scientific">Nitratidesulfovibrio vulgaris (strain DP4)</name>
    <name type="common">Desulfovibrio vulgaris</name>
    <dbReference type="NCBI Taxonomy" id="391774"/>
    <lineage>
        <taxon>Bacteria</taxon>
        <taxon>Pseudomonadati</taxon>
        <taxon>Thermodesulfobacteriota</taxon>
        <taxon>Desulfovibrionia</taxon>
        <taxon>Desulfovibrionales</taxon>
        <taxon>Desulfovibrionaceae</taxon>
        <taxon>Nitratidesulfovibrio</taxon>
    </lineage>
</organism>
<evidence type="ECO:0000313" key="7">
    <source>
        <dbReference type="EMBL" id="ABM30071.1"/>
    </source>
</evidence>
<feature type="transmembrane region" description="Helical" evidence="6">
    <location>
        <begin position="181"/>
        <end position="203"/>
    </location>
</feature>
<evidence type="ECO:0000256" key="1">
    <source>
        <dbReference type="ARBA" id="ARBA00004651"/>
    </source>
</evidence>
<evidence type="ECO:0000313" key="8">
    <source>
        <dbReference type="Proteomes" id="UP000009173"/>
    </source>
</evidence>
<feature type="transmembrane region" description="Helical" evidence="6">
    <location>
        <begin position="12"/>
        <end position="35"/>
    </location>
</feature>
<dbReference type="PANTHER" id="PTHR30250">
    <property type="entry name" value="PST FAMILY PREDICTED COLANIC ACID TRANSPORTER"/>
    <property type="match status" value="1"/>
</dbReference>
<feature type="transmembrane region" description="Helical" evidence="6">
    <location>
        <begin position="122"/>
        <end position="141"/>
    </location>
</feature>
<dbReference type="EMBL" id="CP000528">
    <property type="protein sequence ID" value="ABM30071.1"/>
    <property type="molecule type" value="Genomic_DNA"/>
</dbReference>
<dbReference type="AlphaFoldDB" id="A0A0H3ACM9"/>
<feature type="transmembrane region" description="Helical" evidence="6">
    <location>
        <begin position="376"/>
        <end position="394"/>
    </location>
</feature>
<name>A0A0H3ACM9_NITV4</name>
<keyword evidence="4 6" id="KW-1133">Transmembrane helix</keyword>
<feature type="transmembrane region" description="Helical" evidence="6">
    <location>
        <begin position="86"/>
        <end position="110"/>
    </location>
</feature>
<keyword evidence="3 6" id="KW-0812">Transmembrane</keyword>
<evidence type="ECO:0000256" key="5">
    <source>
        <dbReference type="ARBA" id="ARBA00023136"/>
    </source>
</evidence>
<evidence type="ECO:0000256" key="2">
    <source>
        <dbReference type="ARBA" id="ARBA00022475"/>
    </source>
</evidence>
<dbReference type="HOGENOM" id="CLU_039378_0_0_7"/>
<feature type="transmembrane region" description="Helical" evidence="6">
    <location>
        <begin position="343"/>
        <end position="364"/>
    </location>
</feature>